<evidence type="ECO:0000313" key="2">
    <source>
        <dbReference type="EMBL" id="GAA4410407.1"/>
    </source>
</evidence>
<proteinExistence type="predicted"/>
<name>A0ABP8KLT0_9BACT</name>
<dbReference type="Pfam" id="PF08808">
    <property type="entry name" value="RES"/>
    <property type="match status" value="1"/>
</dbReference>
<dbReference type="Proteomes" id="UP001500936">
    <property type="component" value="Unassembled WGS sequence"/>
</dbReference>
<dbReference type="InterPro" id="IPR014914">
    <property type="entry name" value="RES_dom"/>
</dbReference>
<organism evidence="2 3">
    <name type="scientific">Nibrella viscosa</name>
    <dbReference type="NCBI Taxonomy" id="1084524"/>
    <lineage>
        <taxon>Bacteria</taxon>
        <taxon>Pseudomonadati</taxon>
        <taxon>Bacteroidota</taxon>
        <taxon>Cytophagia</taxon>
        <taxon>Cytophagales</taxon>
        <taxon>Spirosomataceae</taxon>
        <taxon>Nibrella</taxon>
    </lineage>
</organism>
<sequence>MTTEGSPLRLYRLVKERFSATPLSTEGARHNSGRWHPAGQGILYTSTSPELALLEQLVHLPTLPYEDLPRLVLLTLTVPDNRRVLTEADLPATWRDEAAFGDNHQLMTPWLMFPDVLAVGVPSAVVTESLNYLLHPAHALFEQIKIIESKPFVIDRRLWEKS</sequence>
<evidence type="ECO:0000259" key="1">
    <source>
        <dbReference type="SMART" id="SM00953"/>
    </source>
</evidence>
<protein>
    <submittedName>
        <fullName evidence="2">RES family NAD+ phosphorylase</fullName>
    </submittedName>
</protein>
<accession>A0ABP8KLT0</accession>
<dbReference type="SMART" id="SM00953">
    <property type="entry name" value="RES"/>
    <property type="match status" value="1"/>
</dbReference>
<gene>
    <name evidence="2" type="ORF">GCM10023187_34950</name>
</gene>
<feature type="domain" description="RES" evidence="1">
    <location>
        <begin position="22"/>
        <end position="148"/>
    </location>
</feature>
<comment type="caution">
    <text evidence="2">The sequence shown here is derived from an EMBL/GenBank/DDBJ whole genome shotgun (WGS) entry which is preliminary data.</text>
</comment>
<reference evidence="3" key="1">
    <citation type="journal article" date="2019" name="Int. J. Syst. Evol. Microbiol.">
        <title>The Global Catalogue of Microorganisms (GCM) 10K type strain sequencing project: providing services to taxonomists for standard genome sequencing and annotation.</title>
        <authorList>
            <consortium name="The Broad Institute Genomics Platform"/>
            <consortium name="The Broad Institute Genome Sequencing Center for Infectious Disease"/>
            <person name="Wu L."/>
            <person name="Ma J."/>
        </authorList>
    </citation>
    <scope>NUCLEOTIDE SEQUENCE [LARGE SCALE GENOMIC DNA]</scope>
    <source>
        <strain evidence="3">JCM 17925</strain>
    </source>
</reference>
<dbReference type="EMBL" id="BAABHB010000007">
    <property type="protein sequence ID" value="GAA4410407.1"/>
    <property type="molecule type" value="Genomic_DNA"/>
</dbReference>
<evidence type="ECO:0000313" key="3">
    <source>
        <dbReference type="Proteomes" id="UP001500936"/>
    </source>
</evidence>
<dbReference type="RefSeq" id="WP_345269156.1">
    <property type="nucleotide sequence ID" value="NZ_BAABHB010000007.1"/>
</dbReference>
<keyword evidence="3" id="KW-1185">Reference proteome</keyword>